<dbReference type="RefSeq" id="WP_251712656.1">
    <property type="nucleotide sequence ID" value="NZ_CALPDE010000008.1"/>
</dbReference>
<organism evidence="1 2">
    <name type="scientific">Lactococcus ileimucosae</name>
    <dbReference type="NCBI Taxonomy" id="2941329"/>
    <lineage>
        <taxon>Bacteria</taxon>
        <taxon>Bacillati</taxon>
        <taxon>Bacillota</taxon>
        <taxon>Bacilli</taxon>
        <taxon>Lactobacillales</taxon>
        <taxon>Streptococcaceae</taxon>
        <taxon>Lactococcus</taxon>
    </lineage>
</organism>
<keyword evidence="2" id="KW-1185">Reference proteome</keyword>
<proteinExistence type="predicted"/>
<dbReference type="Proteomes" id="UP001565283">
    <property type="component" value="Unassembled WGS sequence"/>
</dbReference>
<comment type="caution">
    <text evidence="1">The sequence shown here is derived from an EMBL/GenBank/DDBJ whole genome shotgun (WGS) entry which is preliminary data.</text>
</comment>
<reference evidence="1 2" key="1">
    <citation type="submission" date="2024-03" db="EMBL/GenBank/DDBJ databases">
        <title>Mouse gut bacterial collection (mGBC) of GemPharmatech.</title>
        <authorList>
            <person name="He Y."/>
            <person name="Dong L."/>
            <person name="Wu D."/>
            <person name="Gao X."/>
            <person name="Lin Z."/>
        </authorList>
    </citation>
    <scope>NUCLEOTIDE SEQUENCE [LARGE SCALE GENOMIC DNA]</scope>
    <source>
        <strain evidence="1 2">61-15</strain>
    </source>
</reference>
<accession>A0ABV4D650</accession>
<protein>
    <submittedName>
        <fullName evidence="1">Accessory Sec system protein Asp3</fullName>
    </submittedName>
</protein>
<dbReference type="EMBL" id="JBCLSH010000017">
    <property type="protein sequence ID" value="MEY8443782.1"/>
    <property type="molecule type" value="Genomic_DNA"/>
</dbReference>
<dbReference type="Pfam" id="PF15432">
    <property type="entry name" value="Sec-ASP3"/>
    <property type="match status" value="1"/>
</dbReference>
<evidence type="ECO:0000313" key="1">
    <source>
        <dbReference type="EMBL" id="MEY8443782.1"/>
    </source>
</evidence>
<name>A0ABV4D650_9LACT</name>
<dbReference type="NCBIfam" id="TIGR03711">
    <property type="entry name" value="acc_sec_asp3"/>
    <property type="match status" value="1"/>
</dbReference>
<dbReference type="InterPro" id="IPR022259">
    <property type="entry name" value="Acessory_Sec_prot_Asp3"/>
</dbReference>
<sequence>MRKQLVKTITWTEVHKGHVYLYGTQLQLVGKTLHYHNPLLASGKPLLKFDSRTNYQGDRRSPDLPLLLPNRTYELSAAFETVPADRAYLQVDFYNRQNEVIWSYIQREKVGQFTCPEETFTYQILLFSAGCSDLTFDHFTLSLLEPQHNLTTYAMKTRGYLSDKIPEELSLVAPLIRSIKEEEE</sequence>
<evidence type="ECO:0000313" key="2">
    <source>
        <dbReference type="Proteomes" id="UP001565283"/>
    </source>
</evidence>
<gene>
    <name evidence="1" type="primary">asp3</name>
    <name evidence="1" type="ORF">AALA52_05950</name>
</gene>